<protein>
    <recommendedName>
        <fullName evidence="4">Protein NUCLEAR FUSION DEFECTIVE 6, chloroplastic/mitochondrial-like</fullName>
    </recommendedName>
</protein>
<dbReference type="Proteomes" id="UP000245207">
    <property type="component" value="Unassembled WGS sequence"/>
</dbReference>
<dbReference type="STRING" id="35608.A0A2U1MVL5"/>
<evidence type="ECO:0008006" key="4">
    <source>
        <dbReference type="Google" id="ProtNLM"/>
    </source>
</evidence>
<evidence type="ECO:0000256" key="1">
    <source>
        <dbReference type="SAM" id="MobiDB-lite"/>
    </source>
</evidence>
<dbReference type="OrthoDB" id="736963at2759"/>
<dbReference type="GO" id="GO:0005739">
    <property type="term" value="C:mitochondrion"/>
    <property type="evidence" value="ECO:0007669"/>
    <property type="project" value="TreeGrafter"/>
</dbReference>
<organism evidence="2 3">
    <name type="scientific">Artemisia annua</name>
    <name type="common">Sweet wormwood</name>
    <dbReference type="NCBI Taxonomy" id="35608"/>
    <lineage>
        <taxon>Eukaryota</taxon>
        <taxon>Viridiplantae</taxon>
        <taxon>Streptophyta</taxon>
        <taxon>Embryophyta</taxon>
        <taxon>Tracheophyta</taxon>
        <taxon>Spermatophyta</taxon>
        <taxon>Magnoliopsida</taxon>
        <taxon>eudicotyledons</taxon>
        <taxon>Gunneridae</taxon>
        <taxon>Pentapetalae</taxon>
        <taxon>asterids</taxon>
        <taxon>campanulids</taxon>
        <taxon>Asterales</taxon>
        <taxon>Asteraceae</taxon>
        <taxon>Asteroideae</taxon>
        <taxon>Anthemideae</taxon>
        <taxon>Artemisiinae</taxon>
        <taxon>Artemisia</taxon>
    </lineage>
</organism>
<name>A0A2U1MVL5_ARTAN</name>
<dbReference type="PANTHER" id="PTHR33156:SF59">
    <property type="entry name" value="PROTEIN NUCLEAR FUSION DEFECTIVE 6, CHLOROPLASTIC_MITOCHONDRIAL-LIKE"/>
    <property type="match status" value="1"/>
</dbReference>
<feature type="region of interest" description="Disordered" evidence="1">
    <location>
        <begin position="19"/>
        <end position="44"/>
    </location>
</feature>
<dbReference type="PANTHER" id="PTHR33156">
    <property type="entry name" value="OS02G0230000 PROTEIN"/>
    <property type="match status" value="1"/>
</dbReference>
<dbReference type="AlphaFoldDB" id="A0A2U1MVL5"/>
<reference evidence="2 3" key="1">
    <citation type="journal article" date="2018" name="Mol. Plant">
        <title>The genome of Artemisia annua provides insight into the evolution of Asteraceae family and artemisinin biosynthesis.</title>
        <authorList>
            <person name="Shen Q."/>
            <person name="Zhang L."/>
            <person name="Liao Z."/>
            <person name="Wang S."/>
            <person name="Yan T."/>
            <person name="Shi P."/>
            <person name="Liu M."/>
            <person name="Fu X."/>
            <person name="Pan Q."/>
            <person name="Wang Y."/>
            <person name="Lv Z."/>
            <person name="Lu X."/>
            <person name="Zhang F."/>
            <person name="Jiang W."/>
            <person name="Ma Y."/>
            <person name="Chen M."/>
            <person name="Hao X."/>
            <person name="Li L."/>
            <person name="Tang Y."/>
            <person name="Lv G."/>
            <person name="Zhou Y."/>
            <person name="Sun X."/>
            <person name="Brodelius P.E."/>
            <person name="Rose J.K.C."/>
            <person name="Tang K."/>
        </authorList>
    </citation>
    <scope>NUCLEOTIDE SEQUENCE [LARGE SCALE GENOMIC DNA]</scope>
    <source>
        <strain evidence="3">cv. Huhao1</strain>
        <tissue evidence="2">Leaf</tissue>
    </source>
</reference>
<accession>A0A2U1MVL5</accession>
<dbReference type="InterPro" id="IPR043459">
    <property type="entry name" value="NFD6/NOXY2-like"/>
</dbReference>
<comment type="caution">
    <text evidence="2">The sequence shown here is derived from an EMBL/GenBank/DDBJ whole genome shotgun (WGS) entry which is preliminary data.</text>
</comment>
<sequence length="101" mass="10674">MASAGAARSVFRSATAFRTAASRTTSAAAKPNATSSARSAFRFPSQKPMSHRIFRSPVEMSAAVESMLPFHTATASALLTSMLSSAPRTCGWSIEDMNDDV</sequence>
<gene>
    <name evidence="2" type="ORF">CTI12_AA337500</name>
</gene>
<keyword evidence="3" id="KW-1185">Reference proteome</keyword>
<dbReference type="EMBL" id="PKPP01004261">
    <property type="protein sequence ID" value="PWA65256.1"/>
    <property type="molecule type" value="Genomic_DNA"/>
</dbReference>
<proteinExistence type="predicted"/>
<feature type="compositionally biased region" description="Low complexity" evidence="1">
    <location>
        <begin position="19"/>
        <end position="29"/>
    </location>
</feature>
<evidence type="ECO:0000313" key="2">
    <source>
        <dbReference type="EMBL" id="PWA65256.1"/>
    </source>
</evidence>
<evidence type="ECO:0000313" key="3">
    <source>
        <dbReference type="Proteomes" id="UP000245207"/>
    </source>
</evidence>